<proteinExistence type="predicted"/>
<organism evidence="2 3">
    <name type="scientific">Roseococcus suduntuyensis</name>
    <dbReference type="NCBI Taxonomy" id="455361"/>
    <lineage>
        <taxon>Bacteria</taxon>
        <taxon>Pseudomonadati</taxon>
        <taxon>Pseudomonadota</taxon>
        <taxon>Alphaproteobacteria</taxon>
        <taxon>Acetobacterales</taxon>
        <taxon>Roseomonadaceae</taxon>
        <taxon>Roseococcus</taxon>
    </lineage>
</organism>
<dbReference type="AlphaFoldDB" id="A0A840ACQ6"/>
<dbReference type="EMBL" id="JACIDJ010000003">
    <property type="protein sequence ID" value="MBB3898702.1"/>
    <property type="molecule type" value="Genomic_DNA"/>
</dbReference>
<dbReference type="RefSeq" id="WP_184383794.1">
    <property type="nucleotide sequence ID" value="NZ_JACIDJ010000003.1"/>
</dbReference>
<keyword evidence="2" id="KW-0413">Isomerase</keyword>
<comment type="caution">
    <text evidence="2">The sequence shown here is derived from an EMBL/GenBank/DDBJ whole genome shotgun (WGS) entry which is preliminary data.</text>
</comment>
<dbReference type="InterPro" id="IPR050312">
    <property type="entry name" value="IolE/XylAMocC-like"/>
</dbReference>
<dbReference type="InterPro" id="IPR013022">
    <property type="entry name" value="Xyl_isomerase-like_TIM-brl"/>
</dbReference>
<dbReference type="Pfam" id="PF01261">
    <property type="entry name" value="AP_endonuc_2"/>
    <property type="match status" value="1"/>
</dbReference>
<dbReference type="GO" id="GO:0016853">
    <property type="term" value="F:isomerase activity"/>
    <property type="evidence" value="ECO:0007669"/>
    <property type="project" value="UniProtKB-KW"/>
</dbReference>
<evidence type="ECO:0000259" key="1">
    <source>
        <dbReference type="Pfam" id="PF01261"/>
    </source>
</evidence>
<protein>
    <submittedName>
        <fullName evidence="2">Sugar phosphate isomerase/epimerase</fullName>
    </submittedName>
</protein>
<feature type="domain" description="Xylose isomerase-like TIM barrel" evidence="1">
    <location>
        <begin position="26"/>
        <end position="256"/>
    </location>
</feature>
<reference evidence="2 3" key="1">
    <citation type="submission" date="2020-08" db="EMBL/GenBank/DDBJ databases">
        <title>Genomic Encyclopedia of Type Strains, Phase IV (KMG-IV): sequencing the most valuable type-strain genomes for metagenomic binning, comparative biology and taxonomic classification.</title>
        <authorList>
            <person name="Goeker M."/>
        </authorList>
    </citation>
    <scope>NUCLEOTIDE SEQUENCE [LARGE SCALE GENOMIC DNA]</scope>
    <source>
        <strain evidence="2 3">DSM 19979</strain>
    </source>
</reference>
<dbReference type="Gene3D" id="3.20.20.150">
    <property type="entry name" value="Divalent-metal-dependent TIM barrel enzymes"/>
    <property type="match status" value="1"/>
</dbReference>
<evidence type="ECO:0000313" key="2">
    <source>
        <dbReference type="EMBL" id="MBB3898702.1"/>
    </source>
</evidence>
<dbReference type="Proteomes" id="UP000553193">
    <property type="component" value="Unassembled WGS sequence"/>
</dbReference>
<name>A0A840ACQ6_9PROT</name>
<dbReference type="InterPro" id="IPR036237">
    <property type="entry name" value="Xyl_isomerase-like_sf"/>
</dbReference>
<dbReference type="PANTHER" id="PTHR12110:SF53">
    <property type="entry name" value="BLR5974 PROTEIN"/>
    <property type="match status" value="1"/>
</dbReference>
<gene>
    <name evidence="2" type="ORF">GGQ83_002145</name>
</gene>
<keyword evidence="3" id="KW-1185">Reference proteome</keyword>
<accession>A0A840ACQ6</accession>
<dbReference type="PANTHER" id="PTHR12110">
    <property type="entry name" value="HYDROXYPYRUVATE ISOMERASE"/>
    <property type="match status" value="1"/>
</dbReference>
<dbReference type="SUPFAM" id="SSF51658">
    <property type="entry name" value="Xylose isomerase-like"/>
    <property type="match status" value="1"/>
</dbReference>
<sequence length="279" mass="30822">MADDKASLSARIGVDLGARLRLEDGLEWASSAGFAHLDIRLGDAGNEFDGFDGARLRAARGLKERLGLELGLHTLSAVNMAETAPYLAAATDNYLRAYVDLAGPLGAGWIVVHAGYHFTDDYDRRTQAALTRLRRLGDYARTQGVRLLLENMNPEPADAEVRYLACDIPECERFFAALDPEVFGWSFTANHAHMLPVGVEGFYRHFGPARMAEVRLADNRGAKEEHLFPGEGNMDFNALFRLIEGEGYRGHYMLAFGGPDDMRAGRDKLVAEWEMAARA</sequence>
<evidence type="ECO:0000313" key="3">
    <source>
        <dbReference type="Proteomes" id="UP000553193"/>
    </source>
</evidence>